<evidence type="ECO:0000313" key="4">
    <source>
        <dbReference type="Proteomes" id="UP000799118"/>
    </source>
</evidence>
<proteinExistence type="predicted"/>
<dbReference type="AlphaFoldDB" id="A0A6A4HG57"/>
<dbReference type="GO" id="GO:0008270">
    <property type="term" value="F:zinc ion binding"/>
    <property type="evidence" value="ECO:0007669"/>
    <property type="project" value="InterPro"/>
</dbReference>
<dbReference type="CDD" id="cd00067">
    <property type="entry name" value="GAL4"/>
    <property type="match status" value="1"/>
</dbReference>
<feature type="region of interest" description="Disordered" evidence="1">
    <location>
        <begin position="1"/>
        <end position="48"/>
    </location>
</feature>
<dbReference type="EMBL" id="ML769509">
    <property type="protein sequence ID" value="KAE9396711.1"/>
    <property type="molecule type" value="Genomic_DNA"/>
</dbReference>
<dbReference type="Gene3D" id="4.10.240.10">
    <property type="entry name" value="Zn(2)-C6 fungal-type DNA-binding domain"/>
    <property type="match status" value="1"/>
</dbReference>
<evidence type="ECO:0000259" key="2">
    <source>
        <dbReference type="PROSITE" id="PS50048"/>
    </source>
</evidence>
<dbReference type="Pfam" id="PF00172">
    <property type="entry name" value="Zn_clus"/>
    <property type="match status" value="1"/>
</dbReference>
<sequence length="110" mass="12718">MSHAFHVQDFNEGYPRLQDRRPIDARFYQPDSRSSVPGPTRRGDSPRKQTLACHFCRERKIACGRPLPGSHDGTCNQCARRNLLCTYPTESRRGQHKRKTQRARDPSLLL</sequence>
<keyword evidence="4" id="KW-1185">Reference proteome</keyword>
<organism evidence="3 4">
    <name type="scientific">Gymnopus androsaceus JB14</name>
    <dbReference type="NCBI Taxonomy" id="1447944"/>
    <lineage>
        <taxon>Eukaryota</taxon>
        <taxon>Fungi</taxon>
        <taxon>Dikarya</taxon>
        <taxon>Basidiomycota</taxon>
        <taxon>Agaricomycotina</taxon>
        <taxon>Agaricomycetes</taxon>
        <taxon>Agaricomycetidae</taxon>
        <taxon>Agaricales</taxon>
        <taxon>Marasmiineae</taxon>
        <taxon>Omphalotaceae</taxon>
        <taxon>Gymnopus</taxon>
    </lineage>
</organism>
<dbReference type="SMART" id="SM00066">
    <property type="entry name" value="GAL4"/>
    <property type="match status" value="1"/>
</dbReference>
<evidence type="ECO:0000256" key="1">
    <source>
        <dbReference type="SAM" id="MobiDB-lite"/>
    </source>
</evidence>
<feature type="domain" description="Zn(2)-C6 fungal-type" evidence="2">
    <location>
        <begin position="52"/>
        <end position="87"/>
    </location>
</feature>
<name>A0A6A4HG57_9AGAR</name>
<accession>A0A6A4HG57</accession>
<dbReference type="Proteomes" id="UP000799118">
    <property type="component" value="Unassembled WGS sequence"/>
</dbReference>
<dbReference type="OrthoDB" id="39175at2759"/>
<gene>
    <name evidence="3" type="ORF">BT96DRAFT_824339</name>
</gene>
<reference evidence="3" key="1">
    <citation type="journal article" date="2019" name="Environ. Microbiol.">
        <title>Fungal ecological strategies reflected in gene transcription - a case study of two litter decomposers.</title>
        <authorList>
            <person name="Barbi F."/>
            <person name="Kohler A."/>
            <person name="Barry K."/>
            <person name="Baskaran P."/>
            <person name="Daum C."/>
            <person name="Fauchery L."/>
            <person name="Ihrmark K."/>
            <person name="Kuo A."/>
            <person name="LaButti K."/>
            <person name="Lipzen A."/>
            <person name="Morin E."/>
            <person name="Grigoriev I.V."/>
            <person name="Henrissat B."/>
            <person name="Lindahl B."/>
            <person name="Martin F."/>
        </authorList>
    </citation>
    <scope>NUCLEOTIDE SEQUENCE</scope>
    <source>
        <strain evidence="3">JB14</strain>
    </source>
</reference>
<dbReference type="GO" id="GO:0000981">
    <property type="term" value="F:DNA-binding transcription factor activity, RNA polymerase II-specific"/>
    <property type="evidence" value="ECO:0007669"/>
    <property type="project" value="InterPro"/>
</dbReference>
<dbReference type="InterPro" id="IPR036864">
    <property type="entry name" value="Zn2-C6_fun-type_DNA-bd_sf"/>
</dbReference>
<dbReference type="PROSITE" id="PS00463">
    <property type="entry name" value="ZN2_CY6_FUNGAL_1"/>
    <property type="match status" value="1"/>
</dbReference>
<dbReference type="InterPro" id="IPR001138">
    <property type="entry name" value="Zn2Cys6_DnaBD"/>
</dbReference>
<protein>
    <recommendedName>
        <fullName evidence="2">Zn(2)-C6 fungal-type domain-containing protein</fullName>
    </recommendedName>
</protein>
<evidence type="ECO:0000313" key="3">
    <source>
        <dbReference type="EMBL" id="KAE9396711.1"/>
    </source>
</evidence>
<dbReference type="SUPFAM" id="SSF57701">
    <property type="entry name" value="Zn2/Cys6 DNA-binding domain"/>
    <property type="match status" value="1"/>
</dbReference>
<feature type="region of interest" description="Disordered" evidence="1">
    <location>
        <begin position="89"/>
        <end position="110"/>
    </location>
</feature>
<dbReference type="PROSITE" id="PS50048">
    <property type="entry name" value="ZN2_CY6_FUNGAL_2"/>
    <property type="match status" value="1"/>
</dbReference>